<dbReference type="GO" id="GO:0016853">
    <property type="term" value="F:isomerase activity"/>
    <property type="evidence" value="ECO:0007669"/>
    <property type="project" value="UniProtKB-KW"/>
</dbReference>
<protein>
    <submittedName>
        <fullName evidence="2">Sugar phosphate isomerase</fullName>
    </submittedName>
</protein>
<sequence length="336" mass="38657">MGIKSSVSLYSLQYQYLRGNMDLEQIVDYVMGLGADGIELLPDQMLKGTPTPSEETYAAWDKIIEKHHPGLACDDIFLNTNLYSNRTLTKRECVDLIKKEIVMAHRLGFKVIRLVSMVPAWILEPCLETAEKYGVSLCIEIHGGLGFGVPKTEEFLEEMIRLDSPYIGIVPDTSIFCRRPPRVVDEYCMDIYGTNPDLVKYVNDVFASGKDTFHIRLENNGQNPEMDKYIKDPAKDMFYASNCDGYENVPVSVMEPFAKYIQHFHFKLYEMTEEGLEYSMNYEEVIKFLHEHNYNGYVSTEYEGNRWVKPGGYIPEKEQVAAHQKLIQSLIKKYEG</sequence>
<dbReference type="Proteomes" id="UP000245288">
    <property type="component" value="Unassembled WGS sequence"/>
</dbReference>
<reference evidence="2 3" key="1">
    <citation type="submission" date="2014-09" db="EMBL/GenBank/DDBJ databases">
        <title>Butyrate-producing bacteria isolated from human gut.</title>
        <authorList>
            <person name="Zhang Q."/>
            <person name="Zhao L."/>
        </authorList>
    </citation>
    <scope>NUCLEOTIDE SEQUENCE [LARGE SCALE GENOMIC DNA]</scope>
    <source>
        <strain evidence="2 3">21</strain>
    </source>
</reference>
<comment type="caution">
    <text evidence="2">The sequence shown here is derived from an EMBL/GenBank/DDBJ whole genome shotgun (WGS) entry which is preliminary data.</text>
</comment>
<evidence type="ECO:0000259" key="1">
    <source>
        <dbReference type="Pfam" id="PF01261"/>
    </source>
</evidence>
<proteinExistence type="predicted"/>
<name>A0A2V1JNB0_EUBRA</name>
<dbReference type="Pfam" id="PF01261">
    <property type="entry name" value="AP_endonuc_2"/>
    <property type="match status" value="1"/>
</dbReference>
<dbReference type="InterPro" id="IPR013022">
    <property type="entry name" value="Xyl_isomerase-like_TIM-brl"/>
</dbReference>
<dbReference type="Gene3D" id="3.20.20.150">
    <property type="entry name" value="Divalent-metal-dependent TIM barrel enzymes"/>
    <property type="match status" value="1"/>
</dbReference>
<evidence type="ECO:0000313" key="3">
    <source>
        <dbReference type="Proteomes" id="UP000245288"/>
    </source>
</evidence>
<dbReference type="InterPro" id="IPR036237">
    <property type="entry name" value="Xyl_isomerase-like_sf"/>
</dbReference>
<dbReference type="AlphaFoldDB" id="A0A2V1JNB0"/>
<dbReference type="OrthoDB" id="1883766at2"/>
<accession>A0A2V1JNB0</accession>
<dbReference type="EMBL" id="JRFU01000121">
    <property type="protein sequence ID" value="PWE86277.1"/>
    <property type="molecule type" value="Genomic_DNA"/>
</dbReference>
<dbReference type="SUPFAM" id="SSF51658">
    <property type="entry name" value="Xylose isomerase-like"/>
    <property type="match status" value="1"/>
</dbReference>
<feature type="domain" description="Xylose isomerase-like TIM barrel" evidence="1">
    <location>
        <begin position="32"/>
        <end position="322"/>
    </location>
</feature>
<evidence type="ECO:0000313" key="2">
    <source>
        <dbReference type="EMBL" id="PWE86277.1"/>
    </source>
</evidence>
<organism evidence="2 3">
    <name type="scientific">Eubacterium ramulus</name>
    <dbReference type="NCBI Taxonomy" id="39490"/>
    <lineage>
        <taxon>Bacteria</taxon>
        <taxon>Bacillati</taxon>
        <taxon>Bacillota</taxon>
        <taxon>Clostridia</taxon>
        <taxon>Eubacteriales</taxon>
        <taxon>Eubacteriaceae</taxon>
        <taxon>Eubacterium</taxon>
    </lineage>
</organism>
<gene>
    <name evidence="2" type="ORF">LG34_11280</name>
</gene>
<keyword evidence="3" id="KW-1185">Reference proteome</keyword>
<keyword evidence="2" id="KW-0413">Isomerase</keyword>
<dbReference type="RefSeq" id="WP_109216056.1">
    <property type="nucleotide sequence ID" value="NZ_CAJLEE010000004.1"/>
</dbReference>